<sequence length="106" mass="11942">MSSYRKWRESGHLERAIETAGGVEAFEDEVHHLRQEAQGWRLAEMRKRRGLTQTQVADRMGISVARVSQIENGDVSTREVLDRYVAALGGTLKLVADFGDEQLKVS</sequence>
<reference evidence="2 3" key="1">
    <citation type="submission" date="2021-01" db="EMBL/GenBank/DDBJ databases">
        <title>Whole genome shotgun sequence of Microbispora siamensis NBRC 104113.</title>
        <authorList>
            <person name="Komaki H."/>
            <person name="Tamura T."/>
        </authorList>
    </citation>
    <scope>NUCLEOTIDE SEQUENCE [LARGE SCALE GENOMIC DNA]</scope>
    <source>
        <strain evidence="2 3">NBRC 104113</strain>
    </source>
</reference>
<dbReference type="CDD" id="cd00093">
    <property type="entry name" value="HTH_XRE"/>
    <property type="match status" value="1"/>
</dbReference>
<dbReference type="InterPro" id="IPR010982">
    <property type="entry name" value="Lambda_DNA-bd_dom_sf"/>
</dbReference>
<feature type="domain" description="HTH cro/C1-type" evidence="1">
    <location>
        <begin position="42"/>
        <end position="95"/>
    </location>
</feature>
<evidence type="ECO:0000313" key="3">
    <source>
        <dbReference type="Proteomes" id="UP000660454"/>
    </source>
</evidence>
<dbReference type="Proteomes" id="UP000660454">
    <property type="component" value="Unassembled WGS sequence"/>
</dbReference>
<comment type="caution">
    <text evidence="2">The sequence shown here is derived from an EMBL/GenBank/DDBJ whole genome shotgun (WGS) entry which is preliminary data.</text>
</comment>
<evidence type="ECO:0000313" key="2">
    <source>
        <dbReference type="EMBL" id="GIH63619.1"/>
    </source>
</evidence>
<protein>
    <submittedName>
        <fullName evidence="2">Transcriptional regulator</fullName>
    </submittedName>
</protein>
<dbReference type="InterPro" id="IPR001387">
    <property type="entry name" value="Cro/C1-type_HTH"/>
</dbReference>
<name>A0ABQ4GQB1_9ACTN</name>
<dbReference type="Gene3D" id="1.10.260.40">
    <property type="entry name" value="lambda repressor-like DNA-binding domains"/>
    <property type="match status" value="1"/>
</dbReference>
<accession>A0ABQ4GQB1</accession>
<dbReference type="SMART" id="SM00530">
    <property type="entry name" value="HTH_XRE"/>
    <property type="match status" value="1"/>
</dbReference>
<keyword evidence="3" id="KW-1185">Reference proteome</keyword>
<dbReference type="EMBL" id="BOOF01000026">
    <property type="protein sequence ID" value="GIH63619.1"/>
    <property type="molecule type" value="Genomic_DNA"/>
</dbReference>
<organism evidence="2 3">
    <name type="scientific">Microbispora siamensis</name>
    <dbReference type="NCBI Taxonomy" id="564413"/>
    <lineage>
        <taxon>Bacteria</taxon>
        <taxon>Bacillati</taxon>
        <taxon>Actinomycetota</taxon>
        <taxon>Actinomycetes</taxon>
        <taxon>Streptosporangiales</taxon>
        <taxon>Streptosporangiaceae</taxon>
        <taxon>Microbispora</taxon>
    </lineage>
</organism>
<dbReference type="Pfam" id="PF13560">
    <property type="entry name" value="HTH_31"/>
    <property type="match status" value="1"/>
</dbReference>
<evidence type="ECO:0000259" key="1">
    <source>
        <dbReference type="PROSITE" id="PS50943"/>
    </source>
</evidence>
<dbReference type="PROSITE" id="PS50943">
    <property type="entry name" value="HTH_CROC1"/>
    <property type="match status" value="1"/>
</dbReference>
<dbReference type="SUPFAM" id="SSF47413">
    <property type="entry name" value="lambda repressor-like DNA-binding domains"/>
    <property type="match status" value="1"/>
</dbReference>
<dbReference type="RefSeq" id="WP_204050030.1">
    <property type="nucleotide sequence ID" value="NZ_BOOF01000026.1"/>
</dbReference>
<proteinExistence type="predicted"/>
<gene>
    <name evidence="2" type="ORF">Msi02_44360</name>
</gene>